<dbReference type="GO" id="GO:0009236">
    <property type="term" value="P:cobalamin biosynthetic process"/>
    <property type="evidence" value="ECO:0007669"/>
    <property type="project" value="UniProtKB-UniRule"/>
</dbReference>
<dbReference type="PANTHER" id="PTHR12213">
    <property type="entry name" value="CORRINOID ADENOSYLTRANSFERASE"/>
    <property type="match status" value="1"/>
</dbReference>
<keyword evidence="7" id="KW-1185">Reference proteome</keyword>
<gene>
    <name evidence="6" type="ORF">JHT90_04190</name>
</gene>
<keyword evidence="4" id="KW-0169">Cobalamin biosynthesis</keyword>
<dbReference type="EMBL" id="CP067393">
    <property type="protein sequence ID" value="QQP86446.1"/>
    <property type="molecule type" value="Genomic_DNA"/>
</dbReference>
<evidence type="ECO:0000256" key="4">
    <source>
        <dbReference type="RuleBase" id="RU366026"/>
    </source>
</evidence>
<comment type="catalytic activity">
    <reaction evidence="4">
        <text>2 cob(II)alamin + reduced [electron-transfer flavoprotein] + 2 ATP = 2 adenosylcob(III)alamin + 2 triphosphate + oxidized [electron-transfer flavoprotein] + 3 H(+)</text>
        <dbReference type="Rhea" id="RHEA:28671"/>
        <dbReference type="Rhea" id="RHEA-COMP:10685"/>
        <dbReference type="Rhea" id="RHEA-COMP:10686"/>
        <dbReference type="ChEBI" id="CHEBI:15378"/>
        <dbReference type="ChEBI" id="CHEBI:16304"/>
        <dbReference type="ChEBI" id="CHEBI:18036"/>
        <dbReference type="ChEBI" id="CHEBI:18408"/>
        <dbReference type="ChEBI" id="CHEBI:30616"/>
        <dbReference type="ChEBI" id="CHEBI:57692"/>
        <dbReference type="ChEBI" id="CHEBI:58307"/>
        <dbReference type="EC" id="2.5.1.17"/>
    </reaction>
</comment>
<dbReference type="RefSeq" id="WP_201094526.1">
    <property type="nucleotide sequence ID" value="NZ_CP067393.1"/>
</dbReference>
<dbReference type="SUPFAM" id="SSF89028">
    <property type="entry name" value="Cobalamin adenosyltransferase-like"/>
    <property type="match status" value="1"/>
</dbReference>
<reference evidence="6 7" key="1">
    <citation type="submission" date="2021-01" db="EMBL/GenBank/DDBJ databases">
        <title>Entomomonas sp. F2A isolated from a house cricket (Acheta domesticus).</title>
        <authorList>
            <person name="Spergser J."/>
            <person name="Busse H.-J."/>
        </authorList>
    </citation>
    <scope>NUCLEOTIDE SEQUENCE [LARGE SCALE GENOMIC DNA]</scope>
    <source>
        <strain evidence="6 7">F2A</strain>
    </source>
</reference>
<organism evidence="6 7">
    <name type="scientific">Entomomonas asaccharolytica</name>
    <dbReference type="NCBI Taxonomy" id="2785331"/>
    <lineage>
        <taxon>Bacteria</taxon>
        <taxon>Pseudomonadati</taxon>
        <taxon>Pseudomonadota</taxon>
        <taxon>Gammaproteobacteria</taxon>
        <taxon>Pseudomonadales</taxon>
        <taxon>Pseudomonadaceae</taxon>
        <taxon>Entomomonas</taxon>
    </lineage>
</organism>
<accession>A0A974NGY8</accession>
<keyword evidence="2 4" id="KW-0547">Nucleotide-binding</keyword>
<keyword evidence="3 4" id="KW-0067">ATP-binding</keyword>
<evidence type="ECO:0000256" key="2">
    <source>
        <dbReference type="ARBA" id="ARBA00022741"/>
    </source>
</evidence>
<dbReference type="PANTHER" id="PTHR12213:SF0">
    <property type="entry name" value="CORRINOID ADENOSYLTRANSFERASE MMAB"/>
    <property type="match status" value="1"/>
</dbReference>
<comment type="similarity">
    <text evidence="4">Belongs to the Cob(I)alamin adenosyltransferase family.</text>
</comment>
<dbReference type="KEGG" id="eaz:JHT90_04190"/>
<dbReference type="InterPro" id="IPR016030">
    <property type="entry name" value="CblAdoTrfase-like"/>
</dbReference>
<evidence type="ECO:0000313" key="6">
    <source>
        <dbReference type="EMBL" id="QQP86446.1"/>
    </source>
</evidence>
<dbReference type="InterPro" id="IPR029499">
    <property type="entry name" value="PduO-typ"/>
</dbReference>
<dbReference type="Gene3D" id="1.20.1200.10">
    <property type="entry name" value="Cobalamin adenosyltransferase-like"/>
    <property type="match status" value="1"/>
</dbReference>
<dbReference type="GO" id="GO:0005524">
    <property type="term" value="F:ATP binding"/>
    <property type="evidence" value="ECO:0007669"/>
    <property type="project" value="UniProtKB-UniRule"/>
</dbReference>
<comment type="catalytic activity">
    <reaction evidence="4">
        <text>2 cob(II)yrinate a,c diamide + reduced [electron-transfer flavoprotein] + 2 ATP = 2 adenosylcob(III)yrinate a,c-diamide + 2 triphosphate + oxidized [electron-transfer flavoprotein] + 3 H(+)</text>
        <dbReference type="Rhea" id="RHEA:11528"/>
        <dbReference type="Rhea" id="RHEA-COMP:10685"/>
        <dbReference type="Rhea" id="RHEA-COMP:10686"/>
        <dbReference type="ChEBI" id="CHEBI:15378"/>
        <dbReference type="ChEBI" id="CHEBI:18036"/>
        <dbReference type="ChEBI" id="CHEBI:30616"/>
        <dbReference type="ChEBI" id="CHEBI:57692"/>
        <dbReference type="ChEBI" id="CHEBI:58307"/>
        <dbReference type="ChEBI" id="CHEBI:58503"/>
        <dbReference type="ChEBI" id="CHEBI:58537"/>
        <dbReference type="EC" id="2.5.1.17"/>
    </reaction>
</comment>
<evidence type="ECO:0000256" key="3">
    <source>
        <dbReference type="ARBA" id="ARBA00022840"/>
    </source>
</evidence>
<sequence length="181" mass="20252">MRFQLSKIITKTGDQGTTRIGDGSRVSKSSSRIMAIGGIDELNTSIGVLRVYIEDKEIFDKLVTIQHQLLVAGSQLANSNRCALATRHIEFLESWAAKLIEQLDPVQDFVLPGGSEVAAHCHMARVTCRRTERYVIAADLQDEYIPLTIQYLNRLSDVLFVLARVLNKQQGVSEIVLNRQI</sequence>
<dbReference type="EC" id="2.5.1.17" evidence="4"/>
<evidence type="ECO:0000256" key="1">
    <source>
        <dbReference type="ARBA" id="ARBA00022679"/>
    </source>
</evidence>
<proteinExistence type="inferred from homology"/>
<evidence type="ECO:0000313" key="7">
    <source>
        <dbReference type="Proteomes" id="UP000595278"/>
    </source>
</evidence>
<dbReference type="NCBIfam" id="TIGR00636">
    <property type="entry name" value="PduO_Nterm"/>
    <property type="match status" value="1"/>
</dbReference>
<name>A0A974NGY8_9GAMM</name>
<dbReference type="Pfam" id="PF01923">
    <property type="entry name" value="Cob_adeno_trans"/>
    <property type="match status" value="1"/>
</dbReference>
<dbReference type="AlphaFoldDB" id="A0A974NGY8"/>
<dbReference type="GO" id="GO:0008817">
    <property type="term" value="F:corrinoid adenosyltransferase activity"/>
    <property type="evidence" value="ECO:0007669"/>
    <property type="project" value="UniProtKB-UniRule"/>
</dbReference>
<dbReference type="InterPro" id="IPR036451">
    <property type="entry name" value="CblAdoTrfase-like_sf"/>
</dbReference>
<dbReference type="Proteomes" id="UP000595278">
    <property type="component" value="Chromosome"/>
</dbReference>
<evidence type="ECO:0000259" key="5">
    <source>
        <dbReference type="Pfam" id="PF01923"/>
    </source>
</evidence>
<keyword evidence="1 4" id="KW-0808">Transferase</keyword>
<comment type="pathway">
    <text evidence="4">Cofactor biosynthesis; adenosylcobalamin biosynthesis; adenosylcobalamin from cob(II)yrinate a,c-diamide: step 2/7.</text>
</comment>
<feature type="domain" description="Cobalamin adenosyltransferase-like" evidence="5">
    <location>
        <begin position="8"/>
        <end position="165"/>
    </location>
</feature>
<protein>
    <recommendedName>
        <fullName evidence="4">Corrinoid adenosyltransferase</fullName>
        <ecNumber evidence="4">2.5.1.17</ecNumber>
    </recommendedName>
    <alternativeName>
        <fullName evidence="4">Cob(II)alamin adenosyltransferase</fullName>
    </alternativeName>
    <alternativeName>
        <fullName evidence="4">Cob(II)yrinic acid a,c-diamide adenosyltransferase</fullName>
    </alternativeName>
    <alternativeName>
        <fullName evidence="4">Cobinamide/cobalamin adenosyltransferase</fullName>
    </alternativeName>
</protein>